<dbReference type="Pfam" id="PF00269">
    <property type="entry name" value="SASP"/>
    <property type="match status" value="1"/>
</dbReference>
<evidence type="ECO:0000313" key="2">
    <source>
        <dbReference type="EMBL" id="SCY96749.1"/>
    </source>
</evidence>
<dbReference type="GO" id="GO:0003690">
    <property type="term" value="F:double-stranded DNA binding"/>
    <property type="evidence" value="ECO:0007669"/>
    <property type="project" value="InterPro"/>
</dbReference>
<reference evidence="2 3" key="1">
    <citation type="submission" date="2016-10" db="EMBL/GenBank/DDBJ databases">
        <authorList>
            <person name="de Groot N.N."/>
        </authorList>
    </citation>
    <scope>NUCLEOTIDE SEQUENCE [LARGE SCALE GENOMIC DNA]</scope>
    <source>
        <strain evidence="2 3">DSM 18978</strain>
    </source>
</reference>
<name>A0A1G5K9X7_9FIRM</name>
<dbReference type="Proteomes" id="UP000198636">
    <property type="component" value="Unassembled WGS sequence"/>
</dbReference>
<organism evidence="2 3">
    <name type="scientific">Alkaliphilus peptidifermentans DSM 18978</name>
    <dbReference type="NCBI Taxonomy" id="1120976"/>
    <lineage>
        <taxon>Bacteria</taxon>
        <taxon>Bacillati</taxon>
        <taxon>Bacillota</taxon>
        <taxon>Clostridia</taxon>
        <taxon>Peptostreptococcales</taxon>
        <taxon>Natronincolaceae</taxon>
        <taxon>Alkaliphilus</taxon>
    </lineage>
</organism>
<dbReference type="InterPro" id="IPR001448">
    <property type="entry name" value="SASP_alpha/beta-type"/>
</dbReference>
<evidence type="ECO:0000256" key="1">
    <source>
        <dbReference type="ARBA" id="ARBA00003863"/>
    </source>
</evidence>
<sequence length="64" mass="7203">MEKKYANKDFTPDLLMKYEIAEELGLIEKVKSLGWGGLTAKETGRIGGLMTVKKKKSKKNEIKS</sequence>
<gene>
    <name evidence="2" type="ORF">SAMN03080606_03301</name>
</gene>
<protein>
    <submittedName>
        <fullName evidence="2">Small, acid-soluble spore protein, alpha/beta type</fullName>
    </submittedName>
</protein>
<dbReference type="RefSeq" id="WP_091545706.1">
    <property type="nucleotide sequence ID" value="NZ_FMUS01000024.1"/>
</dbReference>
<keyword evidence="3" id="KW-1185">Reference proteome</keyword>
<dbReference type="AlphaFoldDB" id="A0A1G5K9X7"/>
<evidence type="ECO:0000313" key="3">
    <source>
        <dbReference type="Proteomes" id="UP000198636"/>
    </source>
</evidence>
<comment type="function">
    <text evidence="1">SASP are bound to spore DNA. They are double-stranded DNA-binding proteins that cause DNA to change to an a-like conformation. They protect the DNA backbone from chemical and enzymatic cleavage and are thus involved in dormant spore's high resistance to UV light.</text>
</comment>
<dbReference type="EMBL" id="FMUS01000024">
    <property type="protein sequence ID" value="SCY96749.1"/>
    <property type="molecule type" value="Genomic_DNA"/>
</dbReference>
<accession>A0A1G5K9X7</accession>
<dbReference type="Gene3D" id="6.10.10.80">
    <property type="entry name" value="Small, acid-soluble spore protein, alpha/beta type-like"/>
    <property type="match status" value="1"/>
</dbReference>
<dbReference type="InterPro" id="IPR038300">
    <property type="entry name" value="SASP_sf_alpha/beta"/>
</dbReference>
<proteinExistence type="predicted"/>
<dbReference type="GO" id="GO:0006265">
    <property type="term" value="P:DNA topological change"/>
    <property type="evidence" value="ECO:0007669"/>
    <property type="project" value="InterPro"/>
</dbReference>
<dbReference type="STRING" id="1120976.SAMN03080606_03301"/>
<dbReference type="OrthoDB" id="1708261at2"/>